<evidence type="ECO:0008006" key="4">
    <source>
        <dbReference type="Google" id="ProtNLM"/>
    </source>
</evidence>
<name>A0A1E5Q8M1_9PROT</name>
<protein>
    <recommendedName>
        <fullName evidence="4">DnrO protein</fullName>
    </recommendedName>
</protein>
<evidence type="ECO:0000256" key="1">
    <source>
        <dbReference type="SAM" id="SignalP"/>
    </source>
</evidence>
<evidence type="ECO:0000313" key="2">
    <source>
        <dbReference type="EMBL" id="OEJ67726.1"/>
    </source>
</evidence>
<dbReference type="Proteomes" id="UP000095347">
    <property type="component" value="Unassembled WGS sequence"/>
</dbReference>
<evidence type="ECO:0000313" key="3">
    <source>
        <dbReference type="Proteomes" id="UP000095347"/>
    </source>
</evidence>
<dbReference type="STRING" id="28181.BEN30_08315"/>
<comment type="caution">
    <text evidence="2">The sequence shown here is derived from an EMBL/GenBank/DDBJ whole genome shotgun (WGS) entry which is preliminary data.</text>
</comment>
<keyword evidence="3" id="KW-1185">Reference proteome</keyword>
<organism evidence="2 3">
    <name type="scientific">Magnetovibrio blakemorei</name>
    <dbReference type="NCBI Taxonomy" id="28181"/>
    <lineage>
        <taxon>Bacteria</taxon>
        <taxon>Pseudomonadati</taxon>
        <taxon>Pseudomonadota</taxon>
        <taxon>Alphaproteobacteria</taxon>
        <taxon>Rhodospirillales</taxon>
        <taxon>Magnetovibrionaceae</taxon>
        <taxon>Magnetovibrio</taxon>
    </lineage>
</organism>
<feature type="signal peptide" evidence="1">
    <location>
        <begin position="1"/>
        <end position="25"/>
    </location>
</feature>
<sequence length="159" mass="17370">MFMKNLILPGILATALLGVTPAAFAENSHSHDGQGTASVSLRLNDGKKWQGDDFMLTGMDGIRTAMAAQLEKIHQNKLQGADYIILAGSLEKEIDHMVENCKLSPEVDEQLHVVLEQVIEGIDDMQTGAHPRSGAVKIVQALNAYGKHFEHPGWKSLEK</sequence>
<feature type="chain" id="PRO_5009184159" description="DnrO protein" evidence="1">
    <location>
        <begin position="26"/>
        <end position="159"/>
    </location>
</feature>
<dbReference type="EMBL" id="MCGG01000020">
    <property type="protein sequence ID" value="OEJ67726.1"/>
    <property type="molecule type" value="Genomic_DNA"/>
</dbReference>
<proteinExistence type="predicted"/>
<gene>
    <name evidence="2" type="ORF">BEN30_08315</name>
</gene>
<dbReference type="OrthoDB" id="6933865at2"/>
<keyword evidence="1" id="KW-0732">Signal</keyword>
<dbReference type="AlphaFoldDB" id="A0A1E5Q8M1"/>
<reference evidence="3" key="1">
    <citation type="submission" date="2016-07" db="EMBL/GenBank/DDBJ databases">
        <authorList>
            <person name="Florea S."/>
            <person name="Webb J.S."/>
            <person name="Jaromczyk J."/>
            <person name="Schardl C.L."/>
        </authorList>
    </citation>
    <scope>NUCLEOTIDE SEQUENCE [LARGE SCALE GENOMIC DNA]</scope>
    <source>
        <strain evidence="3">MV-1</strain>
    </source>
</reference>
<accession>A0A1E5Q8M1</accession>
<dbReference type="RefSeq" id="WP_069957586.1">
    <property type="nucleotide sequence ID" value="NZ_MCGG01000020.1"/>
</dbReference>